<evidence type="ECO:0000256" key="5">
    <source>
        <dbReference type="SAM" id="Coils"/>
    </source>
</evidence>
<evidence type="ECO:0000256" key="1">
    <source>
        <dbReference type="ARBA" id="ARBA00009437"/>
    </source>
</evidence>
<sequence length="294" mass="31820">MDSRVELRLLRSFSVLSGELHFGRAAQQLRIAQPALSQQIRQLERAVGVTLFERTSRSVALTRAGSVFAARVRDHLQRIEEDIEEARRVDRGESGRIDLAFISSAAPVVATITRWIADERPGVLLDLHEGTTESVLDHIERGTADLGIVRDAENRPGITLTTVRVEGYVAVLPRGHALVEEAQATAADLAGSPLVLFPRTAGSLAYARALQPFREMEVEPVIAFHASQWSSIFQLVAAGAGTTIAPESAADHVPAGVAVVPLGGTDTRTLVQVAHRAHQTHPIVPTLIDLLRTE</sequence>
<dbReference type="CDD" id="cd08414">
    <property type="entry name" value="PBP2_LTTR_aromatics_like"/>
    <property type="match status" value="1"/>
</dbReference>
<evidence type="ECO:0000259" key="6">
    <source>
        <dbReference type="PROSITE" id="PS50931"/>
    </source>
</evidence>
<dbReference type="InterPro" id="IPR036390">
    <property type="entry name" value="WH_DNA-bd_sf"/>
</dbReference>
<dbReference type="RefSeq" id="WP_398659338.1">
    <property type="nucleotide sequence ID" value="NZ_JBITDC010000012.1"/>
</dbReference>
<dbReference type="InterPro" id="IPR000847">
    <property type="entry name" value="LysR_HTH_N"/>
</dbReference>
<dbReference type="Gene3D" id="1.10.10.10">
    <property type="entry name" value="Winged helix-like DNA-binding domain superfamily/Winged helix DNA-binding domain"/>
    <property type="match status" value="1"/>
</dbReference>
<accession>A0ABW7Y8W5</accession>
<evidence type="ECO:0000256" key="2">
    <source>
        <dbReference type="ARBA" id="ARBA00023015"/>
    </source>
</evidence>
<evidence type="ECO:0000256" key="3">
    <source>
        <dbReference type="ARBA" id="ARBA00023125"/>
    </source>
</evidence>
<keyword evidence="3" id="KW-0238">DNA-binding</keyword>
<dbReference type="Proteomes" id="UP001612415">
    <property type="component" value="Unassembled WGS sequence"/>
</dbReference>
<dbReference type="EMBL" id="JBITDC010000012">
    <property type="protein sequence ID" value="MFI5678825.1"/>
    <property type="molecule type" value="Genomic_DNA"/>
</dbReference>
<evidence type="ECO:0000256" key="4">
    <source>
        <dbReference type="ARBA" id="ARBA00023163"/>
    </source>
</evidence>
<dbReference type="PANTHER" id="PTHR30346">
    <property type="entry name" value="TRANSCRIPTIONAL DUAL REGULATOR HCAR-RELATED"/>
    <property type="match status" value="1"/>
</dbReference>
<dbReference type="SUPFAM" id="SSF53850">
    <property type="entry name" value="Periplasmic binding protein-like II"/>
    <property type="match status" value="1"/>
</dbReference>
<organism evidence="7 8">
    <name type="scientific">Streptomyces cellulosae</name>
    <dbReference type="NCBI Taxonomy" id="1968"/>
    <lineage>
        <taxon>Bacteria</taxon>
        <taxon>Bacillati</taxon>
        <taxon>Actinomycetota</taxon>
        <taxon>Actinomycetes</taxon>
        <taxon>Kitasatosporales</taxon>
        <taxon>Streptomycetaceae</taxon>
        <taxon>Streptomyces</taxon>
    </lineage>
</organism>
<evidence type="ECO:0000313" key="8">
    <source>
        <dbReference type="Proteomes" id="UP001612415"/>
    </source>
</evidence>
<dbReference type="PRINTS" id="PR00039">
    <property type="entry name" value="HTHLYSR"/>
</dbReference>
<dbReference type="InterPro" id="IPR005119">
    <property type="entry name" value="LysR_subst-bd"/>
</dbReference>
<comment type="caution">
    <text evidence="7">The sequence shown here is derived from an EMBL/GenBank/DDBJ whole genome shotgun (WGS) entry which is preliminary data.</text>
</comment>
<dbReference type="Pfam" id="PF03466">
    <property type="entry name" value="LysR_substrate"/>
    <property type="match status" value="1"/>
</dbReference>
<feature type="coiled-coil region" evidence="5">
    <location>
        <begin position="26"/>
        <end position="89"/>
    </location>
</feature>
<gene>
    <name evidence="7" type="ORF">ACIA8P_29885</name>
</gene>
<evidence type="ECO:0000313" key="7">
    <source>
        <dbReference type="EMBL" id="MFI5678825.1"/>
    </source>
</evidence>
<dbReference type="PROSITE" id="PS50931">
    <property type="entry name" value="HTH_LYSR"/>
    <property type="match status" value="1"/>
</dbReference>
<feature type="domain" description="HTH lysR-type" evidence="6">
    <location>
        <begin position="5"/>
        <end position="62"/>
    </location>
</feature>
<dbReference type="PANTHER" id="PTHR30346:SF30">
    <property type="entry name" value="SMALL NEUTRAL PROTEASE REGULATORY PROTEIN"/>
    <property type="match status" value="1"/>
</dbReference>
<keyword evidence="4" id="KW-0804">Transcription</keyword>
<dbReference type="InterPro" id="IPR036388">
    <property type="entry name" value="WH-like_DNA-bd_sf"/>
</dbReference>
<comment type="similarity">
    <text evidence="1">Belongs to the LysR transcriptional regulatory family.</text>
</comment>
<dbReference type="Gene3D" id="3.40.190.10">
    <property type="entry name" value="Periplasmic binding protein-like II"/>
    <property type="match status" value="2"/>
</dbReference>
<proteinExistence type="inferred from homology"/>
<reference evidence="7 8" key="1">
    <citation type="submission" date="2024-10" db="EMBL/GenBank/DDBJ databases">
        <title>The Natural Products Discovery Center: Release of the First 8490 Sequenced Strains for Exploring Actinobacteria Biosynthetic Diversity.</title>
        <authorList>
            <person name="Kalkreuter E."/>
            <person name="Kautsar S.A."/>
            <person name="Yang D."/>
            <person name="Bader C.D."/>
            <person name="Teijaro C.N."/>
            <person name="Fluegel L."/>
            <person name="Davis C.M."/>
            <person name="Simpson J.R."/>
            <person name="Lauterbach L."/>
            <person name="Steele A.D."/>
            <person name="Gui C."/>
            <person name="Meng S."/>
            <person name="Li G."/>
            <person name="Viehrig K."/>
            <person name="Ye F."/>
            <person name="Su P."/>
            <person name="Kiefer A.F."/>
            <person name="Nichols A."/>
            <person name="Cepeda A.J."/>
            <person name="Yan W."/>
            <person name="Fan B."/>
            <person name="Jiang Y."/>
            <person name="Adhikari A."/>
            <person name="Zheng C.-J."/>
            <person name="Schuster L."/>
            <person name="Cowan T.M."/>
            <person name="Smanski M.J."/>
            <person name="Chevrette M.G."/>
            <person name="De Carvalho L.P.S."/>
            <person name="Shen B."/>
        </authorList>
    </citation>
    <scope>NUCLEOTIDE SEQUENCE [LARGE SCALE GENOMIC DNA]</scope>
    <source>
        <strain evidence="7 8">NPDC051599</strain>
    </source>
</reference>
<keyword evidence="8" id="KW-1185">Reference proteome</keyword>
<dbReference type="SUPFAM" id="SSF46785">
    <property type="entry name" value="Winged helix' DNA-binding domain"/>
    <property type="match status" value="1"/>
</dbReference>
<protein>
    <submittedName>
        <fullName evidence="7">LysR substrate-binding domain-containing protein</fullName>
    </submittedName>
</protein>
<keyword evidence="5" id="KW-0175">Coiled coil</keyword>
<dbReference type="Pfam" id="PF00126">
    <property type="entry name" value="HTH_1"/>
    <property type="match status" value="1"/>
</dbReference>
<name>A0ABW7Y8W5_STRCE</name>
<keyword evidence="2" id="KW-0805">Transcription regulation</keyword>